<proteinExistence type="predicted"/>
<evidence type="ECO:0000313" key="1">
    <source>
        <dbReference type="EMBL" id="KAL0319003.1"/>
    </source>
</evidence>
<gene>
    <name evidence="1" type="ORF">Sangu_2056500</name>
</gene>
<reference evidence="1" key="1">
    <citation type="submission" date="2020-06" db="EMBL/GenBank/DDBJ databases">
        <authorList>
            <person name="Li T."/>
            <person name="Hu X."/>
            <person name="Zhang T."/>
            <person name="Song X."/>
            <person name="Zhang H."/>
            <person name="Dai N."/>
            <person name="Sheng W."/>
            <person name="Hou X."/>
            <person name="Wei L."/>
        </authorList>
    </citation>
    <scope>NUCLEOTIDE SEQUENCE</scope>
    <source>
        <strain evidence="1">G01</strain>
        <tissue evidence="1">Leaf</tissue>
    </source>
</reference>
<dbReference type="AlphaFoldDB" id="A0AAW2LJS5"/>
<dbReference type="EMBL" id="JACGWK010000013">
    <property type="protein sequence ID" value="KAL0319003.1"/>
    <property type="molecule type" value="Genomic_DNA"/>
</dbReference>
<protein>
    <submittedName>
        <fullName evidence="1">ARF guanine-nucleotide exchange factor GNL2</fullName>
    </submittedName>
</protein>
<sequence>MLQYSRRENAERETRSMEGTLKLSMEVLTDVYLHFLKPISESPDFRTFWLGILRRMDTCMKAELAEYGASKMPEVIPDLLRKIVTSMKEKEILTRAGEDDLWDTTFYQIQWIAPALTDELFPE</sequence>
<comment type="caution">
    <text evidence="1">The sequence shown here is derived from an EMBL/GenBank/DDBJ whole genome shotgun (WGS) entry which is preliminary data.</text>
</comment>
<organism evidence="1">
    <name type="scientific">Sesamum angustifolium</name>
    <dbReference type="NCBI Taxonomy" id="2727405"/>
    <lineage>
        <taxon>Eukaryota</taxon>
        <taxon>Viridiplantae</taxon>
        <taxon>Streptophyta</taxon>
        <taxon>Embryophyta</taxon>
        <taxon>Tracheophyta</taxon>
        <taxon>Spermatophyta</taxon>
        <taxon>Magnoliopsida</taxon>
        <taxon>eudicotyledons</taxon>
        <taxon>Gunneridae</taxon>
        <taxon>Pentapetalae</taxon>
        <taxon>asterids</taxon>
        <taxon>lamiids</taxon>
        <taxon>Lamiales</taxon>
        <taxon>Pedaliaceae</taxon>
        <taxon>Sesamum</taxon>
    </lineage>
</organism>
<reference evidence="1" key="2">
    <citation type="journal article" date="2024" name="Plant">
        <title>Genomic evolution and insights into agronomic trait innovations of Sesamum species.</title>
        <authorList>
            <person name="Miao H."/>
            <person name="Wang L."/>
            <person name="Qu L."/>
            <person name="Liu H."/>
            <person name="Sun Y."/>
            <person name="Le M."/>
            <person name="Wang Q."/>
            <person name="Wei S."/>
            <person name="Zheng Y."/>
            <person name="Lin W."/>
            <person name="Duan Y."/>
            <person name="Cao H."/>
            <person name="Xiong S."/>
            <person name="Wang X."/>
            <person name="Wei L."/>
            <person name="Li C."/>
            <person name="Ma Q."/>
            <person name="Ju M."/>
            <person name="Zhao R."/>
            <person name="Li G."/>
            <person name="Mu C."/>
            <person name="Tian Q."/>
            <person name="Mei H."/>
            <person name="Zhang T."/>
            <person name="Gao T."/>
            <person name="Zhang H."/>
        </authorList>
    </citation>
    <scope>NUCLEOTIDE SEQUENCE</scope>
    <source>
        <strain evidence="1">G01</strain>
    </source>
</reference>
<accession>A0AAW2LJS5</accession>
<name>A0AAW2LJS5_9LAMI</name>